<evidence type="ECO:0000256" key="1">
    <source>
        <dbReference type="ARBA" id="ARBA00001957"/>
    </source>
</evidence>
<protein>
    <submittedName>
        <fullName evidence="4">Amino acid adenylation domain-containing protein</fullName>
    </submittedName>
</protein>
<evidence type="ECO:0000259" key="3">
    <source>
        <dbReference type="PROSITE" id="PS50075"/>
    </source>
</evidence>
<dbReference type="GO" id="GO:0008610">
    <property type="term" value="P:lipid biosynthetic process"/>
    <property type="evidence" value="ECO:0007669"/>
    <property type="project" value="UniProtKB-ARBA"/>
</dbReference>
<dbReference type="OrthoDB" id="2472181at2"/>
<dbReference type="Proteomes" id="UP000199558">
    <property type="component" value="Unassembled WGS sequence"/>
</dbReference>
<dbReference type="Pfam" id="PF00550">
    <property type="entry name" value="PP-binding"/>
    <property type="match status" value="1"/>
</dbReference>
<dbReference type="Pfam" id="PF13193">
    <property type="entry name" value="AMP-binding_C"/>
    <property type="match status" value="1"/>
</dbReference>
<dbReference type="AlphaFoldDB" id="A0A1A9B9F7"/>
<dbReference type="InterPro" id="IPR045851">
    <property type="entry name" value="AMP-bd_C_sf"/>
</dbReference>
<dbReference type="SUPFAM" id="SSF52777">
    <property type="entry name" value="CoA-dependent acyltransferases"/>
    <property type="match status" value="2"/>
</dbReference>
<dbReference type="Gene3D" id="3.30.559.30">
    <property type="entry name" value="Nonribosomal peptide synthetase, condensation domain"/>
    <property type="match status" value="1"/>
</dbReference>
<dbReference type="RefSeq" id="WP_091573610.1">
    <property type="nucleotide sequence ID" value="NZ_FLRH01000003.1"/>
</dbReference>
<dbReference type="InterPro" id="IPR000873">
    <property type="entry name" value="AMP-dep_synth/lig_dom"/>
</dbReference>
<dbReference type="PROSITE" id="PS50075">
    <property type="entry name" value="CARRIER"/>
    <property type="match status" value="1"/>
</dbReference>
<accession>A0A1A9B9F7</accession>
<dbReference type="GO" id="GO:0031177">
    <property type="term" value="F:phosphopantetheine binding"/>
    <property type="evidence" value="ECO:0007669"/>
    <property type="project" value="TreeGrafter"/>
</dbReference>
<evidence type="ECO:0000313" key="5">
    <source>
        <dbReference type="Proteomes" id="UP000199558"/>
    </source>
</evidence>
<proteinExistence type="predicted"/>
<dbReference type="InterPro" id="IPR009081">
    <property type="entry name" value="PP-bd_ACP"/>
</dbReference>
<dbReference type="Pfam" id="PF00668">
    <property type="entry name" value="Condensation"/>
    <property type="match status" value="1"/>
</dbReference>
<dbReference type="STRING" id="946078.GA0070622_2711"/>
<dbReference type="GO" id="GO:0009239">
    <property type="term" value="P:enterobactin biosynthetic process"/>
    <property type="evidence" value="ECO:0007669"/>
    <property type="project" value="TreeGrafter"/>
</dbReference>
<dbReference type="CDD" id="cd19531">
    <property type="entry name" value="LCL_NRPS-like"/>
    <property type="match status" value="1"/>
</dbReference>
<dbReference type="Gene3D" id="3.30.300.30">
    <property type="match status" value="1"/>
</dbReference>
<dbReference type="Gene3D" id="3.40.50.980">
    <property type="match status" value="2"/>
</dbReference>
<dbReference type="SUPFAM" id="SSF56801">
    <property type="entry name" value="Acetyl-CoA synthetase-like"/>
    <property type="match status" value="1"/>
</dbReference>
<dbReference type="InterPro" id="IPR036736">
    <property type="entry name" value="ACP-like_sf"/>
</dbReference>
<dbReference type="PANTHER" id="PTHR45527:SF1">
    <property type="entry name" value="FATTY ACID SYNTHASE"/>
    <property type="match status" value="1"/>
</dbReference>
<name>A0A1A9B9F7_9ACTN</name>
<dbReference type="Gene3D" id="3.30.559.10">
    <property type="entry name" value="Chloramphenicol acetyltransferase-like domain"/>
    <property type="match status" value="1"/>
</dbReference>
<dbReference type="GO" id="GO:0043041">
    <property type="term" value="P:amino acid activation for nonribosomal peptide biosynthetic process"/>
    <property type="evidence" value="ECO:0007669"/>
    <property type="project" value="TreeGrafter"/>
</dbReference>
<feature type="region of interest" description="Disordered" evidence="2">
    <location>
        <begin position="505"/>
        <end position="542"/>
    </location>
</feature>
<dbReference type="PANTHER" id="PTHR45527">
    <property type="entry name" value="NONRIBOSOMAL PEPTIDE SYNTHETASE"/>
    <property type="match status" value="1"/>
</dbReference>
<feature type="compositionally biased region" description="Low complexity" evidence="2">
    <location>
        <begin position="519"/>
        <end position="540"/>
    </location>
</feature>
<dbReference type="GO" id="GO:0005829">
    <property type="term" value="C:cytosol"/>
    <property type="evidence" value="ECO:0007669"/>
    <property type="project" value="TreeGrafter"/>
</dbReference>
<reference evidence="5" key="1">
    <citation type="submission" date="2016-06" db="EMBL/GenBank/DDBJ databases">
        <authorList>
            <person name="Varghese N."/>
            <person name="Submissions Spin"/>
        </authorList>
    </citation>
    <scope>NUCLEOTIDE SEQUENCE [LARGE SCALE GENOMIC DNA]</scope>
    <source>
        <strain evidence="5">DSM 45794</strain>
    </source>
</reference>
<dbReference type="Gene3D" id="1.10.1200.10">
    <property type="entry name" value="ACP-like"/>
    <property type="match status" value="1"/>
</dbReference>
<dbReference type="EMBL" id="FLRH01000003">
    <property type="protein sequence ID" value="SBT65706.1"/>
    <property type="molecule type" value="Genomic_DNA"/>
</dbReference>
<evidence type="ECO:0000256" key="2">
    <source>
        <dbReference type="SAM" id="MobiDB-lite"/>
    </source>
</evidence>
<dbReference type="GO" id="GO:0047527">
    <property type="term" value="F:2,3-dihydroxybenzoate-serine ligase activity"/>
    <property type="evidence" value="ECO:0007669"/>
    <property type="project" value="TreeGrafter"/>
</dbReference>
<dbReference type="InterPro" id="IPR023213">
    <property type="entry name" value="CAT-like_dom_sf"/>
</dbReference>
<dbReference type="SUPFAM" id="SSF47336">
    <property type="entry name" value="ACP-like"/>
    <property type="match status" value="1"/>
</dbReference>
<dbReference type="NCBIfam" id="TIGR01733">
    <property type="entry name" value="AA-adenyl-dom"/>
    <property type="match status" value="1"/>
</dbReference>
<feature type="domain" description="Carrier" evidence="3">
    <location>
        <begin position="536"/>
        <end position="611"/>
    </location>
</feature>
<dbReference type="Gene3D" id="2.30.38.10">
    <property type="entry name" value="Luciferase, Domain 3"/>
    <property type="match status" value="1"/>
</dbReference>
<keyword evidence="5" id="KW-1185">Reference proteome</keyword>
<feature type="region of interest" description="Disordered" evidence="2">
    <location>
        <begin position="1"/>
        <end position="28"/>
    </location>
</feature>
<evidence type="ECO:0000313" key="4">
    <source>
        <dbReference type="EMBL" id="SBT65706.1"/>
    </source>
</evidence>
<dbReference type="InterPro" id="IPR025110">
    <property type="entry name" value="AMP-bd_C"/>
</dbReference>
<sequence length="1047" mass="112419">MTSAGDQAAENDGGSPFGRPDGRGAEPAGILPDLVRAQAQRSPDTVAVESAGDRLTYRQVVAHAAALAAHLRRMGVGQGEPVAVAVPRGVDLVPALLGVQLAGAAYVPLDPEHPTDRLNHILRDAGVRFLVTADPASTPGLHAAVSVHLDDVVVPTDPPPLAPLDPDSAAYAIYTSGSTGQPKGVLVTHRALANFIHSMRSRPGLPDDVVLPAVTTVSFDIAALELFLPLTSGGRVVVARQDEVADPRQLTALLTRTGARALQATPVTWRLLLEAGWSPPPGFTVLCGGERLTPDLAERLLGEGVVLWDLYGPTETTIWSAVTRFERGVEPEFHPVRETSLHLLDERLSPVAPGGAGDLYIGGAGLAAGYLGRPALTAERFVADPFAGSAGGRLYRTGDIARHHPDGRIEILGRGDDQLKIRGFRVEPGEIEAALVRYPGVAQAAVRAIDDLGGFPRLVGYVRPADPADPPESRRLHLHLARSLPPYMVPTQFVVLDAFPTTPNGKLDRSALPAPPTSAPTDPTPRSAGLDGAAPDGAGPTESQVTEVLAAVLGRPEIGLYEDFFALGGDSLRAVQAVLLLNGRLNRQVPINALFEARTAYGLAVLLDGDDTPEPPLVALPSGHTSRLSSAQWRLWLHQQRVPDSAADNRPLVVRLPGPLDLAALEAAVTGLLARHEILRTRYRYDDSGQPALDVQQAEPVSLEVEEDDPERVLSAELSRPFDLEKELPIRFRVVRCADEDATLLLLVLHQIAADNRSRGLIAKQVRWAYRGRAVADPPLRYTDYTEWQREMAASPAVRRHLDFWRTALARLEQADLITDRPRTPSRDWRCGTVRFAVPAAVVGRLRDVAFTYDTTTRICLLTAFYAVLARRCRGTDLTVGTPVGGRHRPELNDLVGMFEDTAVIRVDVGDHPTFAGLLTRVRDAAVAAHSHALLPFEDIVAAVLDVVATMPAPGRNPLVDTMFAVHGIAADPPGFPMPDAPGTNVDLRCELTEQADGGIDGRLEFATRLFDRATIDRLADGYLRLLGEMADDPSRPVEQVAVLDGA</sequence>
<dbReference type="InterPro" id="IPR001242">
    <property type="entry name" value="Condensation_dom"/>
</dbReference>
<gene>
    <name evidence="4" type="ORF">GA0070622_2711</name>
</gene>
<comment type="cofactor">
    <cofactor evidence="1">
        <name>pantetheine 4'-phosphate</name>
        <dbReference type="ChEBI" id="CHEBI:47942"/>
    </cofactor>
</comment>
<organism evidence="4 5">
    <name type="scientific">Micromonospora sediminicola</name>
    <dbReference type="NCBI Taxonomy" id="946078"/>
    <lineage>
        <taxon>Bacteria</taxon>
        <taxon>Bacillati</taxon>
        <taxon>Actinomycetota</taxon>
        <taxon>Actinomycetes</taxon>
        <taxon>Micromonosporales</taxon>
        <taxon>Micromonosporaceae</taxon>
        <taxon>Micromonospora</taxon>
    </lineage>
</organism>
<dbReference type="InterPro" id="IPR010071">
    <property type="entry name" value="AA_adenyl_dom"/>
</dbReference>
<dbReference type="GO" id="GO:0009366">
    <property type="term" value="C:enterobactin synthetase complex"/>
    <property type="evidence" value="ECO:0007669"/>
    <property type="project" value="TreeGrafter"/>
</dbReference>
<dbReference type="Pfam" id="PF00501">
    <property type="entry name" value="AMP-binding"/>
    <property type="match status" value="1"/>
</dbReference>